<dbReference type="EnsemblMetazoa" id="GPAI015007-RA">
    <property type="protein sequence ID" value="GPAI015007-PA"/>
    <property type="gene ID" value="GPAI015007"/>
</dbReference>
<reference evidence="2" key="2">
    <citation type="submission" date="2020-05" db="UniProtKB">
        <authorList>
            <consortium name="EnsemblMetazoa"/>
        </authorList>
    </citation>
    <scope>IDENTIFICATION</scope>
    <source>
        <strain evidence="2">IAEA</strain>
    </source>
</reference>
<dbReference type="AlphaFoldDB" id="A0A1A9ZHT6"/>
<evidence type="ECO:0000256" key="1">
    <source>
        <dbReference type="SAM" id="MobiDB-lite"/>
    </source>
</evidence>
<proteinExistence type="predicted"/>
<sequence>MSCDKPGRRIKRLHKKLASIGTNTVVTSLPVNRRTVTSCVGGDAGSGVDSNKFDSKGHGSILKNSNEQAKVLTDVRLLRVFSKIKDSPAYAHKNVQVRTYSANIPKSMLYKNRILFWENENNTNRKYGNTKRKSPAMQELRKMKWRKEGAYVERTEQFYHDRYEGLRQQTQQATKSRAGEDIATSNVLTQKMTSKESRLSVSGQLIVLLYCTVLGKADPTLKSDSLSKKALRPSYSPFNKSDPIG</sequence>
<reference evidence="3" key="1">
    <citation type="submission" date="2014-03" db="EMBL/GenBank/DDBJ databases">
        <authorList>
            <person name="Aksoy S."/>
            <person name="Warren W."/>
            <person name="Wilson R.K."/>
        </authorList>
    </citation>
    <scope>NUCLEOTIDE SEQUENCE [LARGE SCALE GENOMIC DNA]</scope>
    <source>
        <strain evidence="3">IAEA</strain>
    </source>
</reference>
<dbReference type="VEuPathDB" id="VectorBase:GPAI015007"/>
<keyword evidence="3" id="KW-1185">Reference proteome</keyword>
<accession>A0A1A9ZHT6</accession>
<protein>
    <submittedName>
        <fullName evidence="2">Uncharacterized protein</fullName>
    </submittedName>
</protein>
<dbReference type="Proteomes" id="UP000092445">
    <property type="component" value="Unassembled WGS sequence"/>
</dbReference>
<organism evidence="2 3">
    <name type="scientific">Glossina pallidipes</name>
    <name type="common">Tsetse fly</name>
    <dbReference type="NCBI Taxonomy" id="7398"/>
    <lineage>
        <taxon>Eukaryota</taxon>
        <taxon>Metazoa</taxon>
        <taxon>Ecdysozoa</taxon>
        <taxon>Arthropoda</taxon>
        <taxon>Hexapoda</taxon>
        <taxon>Insecta</taxon>
        <taxon>Pterygota</taxon>
        <taxon>Neoptera</taxon>
        <taxon>Endopterygota</taxon>
        <taxon>Diptera</taxon>
        <taxon>Brachycera</taxon>
        <taxon>Muscomorpha</taxon>
        <taxon>Hippoboscoidea</taxon>
        <taxon>Glossinidae</taxon>
        <taxon>Glossina</taxon>
    </lineage>
</organism>
<name>A0A1A9ZHT6_GLOPL</name>
<evidence type="ECO:0000313" key="3">
    <source>
        <dbReference type="Proteomes" id="UP000092445"/>
    </source>
</evidence>
<evidence type="ECO:0000313" key="2">
    <source>
        <dbReference type="EnsemblMetazoa" id="GPAI015007-PA"/>
    </source>
</evidence>
<feature type="region of interest" description="Disordered" evidence="1">
    <location>
        <begin position="223"/>
        <end position="245"/>
    </location>
</feature>